<name>A0A243RD90_9ACTN</name>
<accession>A0A243RD90</accession>
<organism evidence="6 7">
    <name type="scientific">Streptosporangium minutum</name>
    <dbReference type="NCBI Taxonomy" id="569862"/>
    <lineage>
        <taxon>Bacteria</taxon>
        <taxon>Bacillati</taxon>
        <taxon>Actinomycetota</taxon>
        <taxon>Actinomycetes</taxon>
        <taxon>Streptosporangiales</taxon>
        <taxon>Streptosporangiaceae</taxon>
        <taxon>Streptosporangium</taxon>
    </lineage>
</organism>
<dbReference type="PRINTS" id="PR00455">
    <property type="entry name" value="HTHTETR"/>
</dbReference>
<dbReference type="InterPro" id="IPR041347">
    <property type="entry name" value="MftR_C"/>
</dbReference>
<feature type="DNA-binding region" description="H-T-H motif" evidence="4">
    <location>
        <begin position="37"/>
        <end position="56"/>
    </location>
</feature>
<evidence type="ECO:0000313" key="6">
    <source>
        <dbReference type="EMBL" id="OUC92679.1"/>
    </source>
</evidence>
<dbReference type="Pfam" id="PF17754">
    <property type="entry name" value="TetR_C_14"/>
    <property type="match status" value="1"/>
</dbReference>
<dbReference type="PANTHER" id="PTHR30055">
    <property type="entry name" value="HTH-TYPE TRANSCRIPTIONAL REGULATOR RUTR"/>
    <property type="match status" value="1"/>
</dbReference>
<dbReference type="InterPro" id="IPR009057">
    <property type="entry name" value="Homeodomain-like_sf"/>
</dbReference>
<feature type="domain" description="HTH tetR-type" evidence="5">
    <location>
        <begin position="14"/>
        <end position="74"/>
    </location>
</feature>
<dbReference type="AlphaFoldDB" id="A0A243RD90"/>
<dbReference type="Pfam" id="PF00440">
    <property type="entry name" value="TetR_N"/>
    <property type="match status" value="1"/>
</dbReference>
<dbReference type="PROSITE" id="PS50977">
    <property type="entry name" value="HTH_TETR_2"/>
    <property type="match status" value="1"/>
</dbReference>
<keyword evidence="2 4" id="KW-0238">DNA-binding</keyword>
<evidence type="ECO:0000256" key="3">
    <source>
        <dbReference type="ARBA" id="ARBA00023163"/>
    </source>
</evidence>
<evidence type="ECO:0000256" key="1">
    <source>
        <dbReference type="ARBA" id="ARBA00023015"/>
    </source>
</evidence>
<dbReference type="SUPFAM" id="SSF46689">
    <property type="entry name" value="Homeodomain-like"/>
    <property type="match status" value="1"/>
</dbReference>
<dbReference type="InterPro" id="IPR050109">
    <property type="entry name" value="HTH-type_TetR-like_transc_reg"/>
</dbReference>
<dbReference type="Proteomes" id="UP000194761">
    <property type="component" value="Unassembled WGS sequence"/>
</dbReference>
<dbReference type="InterPro" id="IPR001647">
    <property type="entry name" value="HTH_TetR"/>
</dbReference>
<sequence length="215" mass="23552">MSTETTGLRELKKRETRQTISDHATRLFMERGFDRTTIADIATAARVAKMTVTNYFPRKEDLALDHHEEFVAGPARTVAEREPGESALAALRRAFFTGVERHDPVIGFSGARFARMIADSPTLVARIRDLHDLREDALTEVLAAETGAEPYATLPRAVATQLGGAHRVLFAEVQRHTLDGRGNQEIAAAVAESARQVFDLLEPSVGGYAVRRAAG</sequence>
<dbReference type="GO" id="GO:0000976">
    <property type="term" value="F:transcription cis-regulatory region binding"/>
    <property type="evidence" value="ECO:0007669"/>
    <property type="project" value="TreeGrafter"/>
</dbReference>
<dbReference type="EMBL" id="NGFP01000165">
    <property type="protein sequence ID" value="OUC92679.1"/>
    <property type="molecule type" value="Genomic_DNA"/>
</dbReference>
<keyword evidence="1" id="KW-0805">Transcription regulation</keyword>
<dbReference type="Gene3D" id="1.10.10.60">
    <property type="entry name" value="Homeodomain-like"/>
    <property type="match status" value="1"/>
</dbReference>
<dbReference type="RefSeq" id="WP_086576735.1">
    <property type="nucleotide sequence ID" value="NZ_NGFP01000165.1"/>
</dbReference>
<evidence type="ECO:0000259" key="5">
    <source>
        <dbReference type="PROSITE" id="PS50977"/>
    </source>
</evidence>
<proteinExistence type="predicted"/>
<dbReference type="PANTHER" id="PTHR30055:SF234">
    <property type="entry name" value="HTH-TYPE TRANSCRIPTIONAL REGULATOR BETI"/>
    <property type="match status" value="1"/>
</dbReference>
<evidence type="ECO:0000313" key="7">
    <source>
        <dbReference type="Proteomes" id="UP000194761"/>
    </source>
</evidence>
<dbReference type="GO" id="GO:0003700">
    <property type="term" value="F:DNA-binding transcription factor activity"/>
    <property type="evidence" value="ECO:0007669"/>
    <property type="project" value="TreeGrafter"/>
</dbReference>
<dbReference type="Gene3D" id="1.10.357.10">
    <property type="entry name" value="Tetracycline Repressor, domain 2"/>
    <property type="match status" value="1"/>
</dbReference>
<gene>
    <name evidence="6" type="ORF">CA984_29200</name>
</gene>
<comment type="caution">
    <text evidence="6">The sequence shown here is derived from an EMBL/GenBank/DDBJ whole genome shotgun (WGS) entry which is preliminary data.</text>
</comment>
<evidence type="ECO:0000256" key="2">
    <source>
        <dbReference type="ARBA" id="ARBA00023125"/>
    </source>
</evidence>
<keyword evidence="3" id="KW-0804">Transcription</keyword>
<keyword evidence="7" id="KW-1185">Reference proteome</keyword>
<evidence type="ECO:0000256" key="4">
    <source>
        <dbReference type="PROSITE-ProRule" id="PRU00335"/>
    </source>
</evidence>
<protein>
    <submittedName>
        <fullName evidence="6">TetR family transcriptional regulator</fullName>
    </submittedName>
</protein>
<reference evidence="6 7" key="1">
    <citation type="submission" date="2017-05" db="EMBL/GenBank/DDBJ databases">
        <title>Biotechnological potential of actinobacteria isolated from South African environments.</title>
        <authorList>
            <person name="Le Roes-Hill M."/>
            <person name="Prins A."/>
            <person name="Durrell K.A."/>
        </authorList>
    </citation>
    <scope>NUCLEOTIDE SEQUENCE [LARGE SCALE GENOMIC DNA]</scope>
    <source>
        <strain evidence="6">M26</strain>
    </source>
</reference>